<proteinExistence type="predicted"/>
<protein>
    <recommendedName>
        <fullName evidence="2">PLAT domain-containing protein</fullName>
    </recommendedName>
</protein>
<dbReference type="Proteomes" id="UP000828390">
    <property type="component" value="Unassembled WGS sequence"/>
</dbReference>
<gene>
    <name evidence="3" type="ORF">DPMN_083929</name>
</gene>
<evidence type="ECO:0000313" key="3">
    <source>
        <dbReference type="EMBL" id="KAH3696464.1"/>
    </source>
</evidence>
<comment type="caution">
    <text evidence="3">The sequence shown here is derived from an EMBL/GenBank/DDBJ whole genome shotgun (WGS) entry which is preliminary data.</text>
</comment>
<accession>A0A9D3YDF6</accession>
<keyword evidence="4" id="KW-1185">Reference proteome</keyword>
<dbReference type="PROSITE" id="PS50095">
    <property type="entry name" value="PLAT"/>
    <property type="match status" value="1"/>
</dbReference>
<sequence length="59" mass="6530">MVDLFSEVQPSSLVDLLDSIPRDLEKLVRSKGRWLVLISTGSENETGTKEKINVVLCGL</sequence>
<reference evidence="3" key="1">
    <citation type="journal article" date="2019" name="bioRxiv">
        <title>The Genome of the Zebra Mussel, Dreissena polymorpha: A Resource for Invasive Species Research.</title>
        <authorList>
            <person name="McCartney M.A."/>
            <person name="Auch B."/>
            <person name="Kono T."/>
            <person name="Mallez S."/>
            <person name="Zhang Y."/>
            <person name="Obille A."/>
            <person name="Becker A."/>
            <person name="Abrahante J.E."/>
            <person name="Garbe J."/>
            <person name="Badalamenti J.P."/>
            <person name="Herman A."/>
            <person name="Mangelson H."/>
            <person name="Liachko I."/>
            <person name="Sullivan S."/>
            <person name="Sone E.D."/>
            <person name="Koren S."/>
            <person name="Silverstein K.A.T."/>
            <person name="Beckman K.B."/>
            <person name="Gohl D.M."/>
        </authorList>
    </citation>
    <scope>NUCLEOTIDE SEQUENCE</scope>
    <source>
        <strain evidence="3">Duluth1</strain>
        <tissue evidence="3">Whole animal</tissue>
    </source>
</reference>
<comment type="caution">
    <text evidence="1">Lacks conserved residue(s) required for the propagation of feature annotation.</text>
</comment>
<name>A0A9D3YDF6_DREPO</name>
<dbReference type="AlphaFoldDB" id="A0A9D3YDF6"/>
<dbReference type="EMBL" id="JAIWYP010000016">
    <property type="protein sequence ID" value="KAH3696464.1"/>
    <property type="molecule type" value="Genomic_DNA"/>
</dbReference>
<organism evidence="3 4">
    <name type="scientific">Dreissena polymorpha</name>
    <name type="common">Zebra mussel</name>
    <name type="synonym">Mytilus polymorpha</name>
    <dbReference type="NCBI Taxonomy" id="45954"/>
    <lineage>
        <taxon>Eukaryota</taxon>
        <taxon>Metazoa</taxon>
        <taxon>Spiralia</taxon>
        <taxon>Lophotrochozoa</taxon>
        <taxon>Mollusca</taxon>
        <taxon>Bivalvia</taxon>
        <taxon>Autobranchia</taxon>
        <taxon>Heteroconchia</taxon>
        <taxon>Euheterodonta</taxon>
        <taxon>Imparidentia</taxon>
        <taxon>Neoheterodontei</taxon>
        <taxon>Myida</taxon>
        <taxon>Dreissenoidea</taxon>
        <taxon>Dreissenidae</taxon>
        <taxon>Dreissena</taxon>
    </lineage>
</organism>
<evidence type="ECO:0000259" key="2">
    <source>
        <dbReference type="PROSITE" id="PS50095"/>
    </source>
</evidence>
<evidence type="ECO:0000256" key="1">
    <source>
        <dbReference type="PROSITE-ProRule" id="PRU00152"/>
    </source>
</evidence>
<feature type="domain" description="PLAT" evidence="2">
    <location>
        <begin position="32"/>
        <end position="59"/>
    </location>
</feature>
<evidence type="ECO:0000313" key="4">
    <source>
        <dbReference type="Proteomes" id="UP000828390"/>
    </source>
</evidence>
<dbReference type="InterPro" id="IPR001024">
    <property type="entry name" value="PLAT/LH2_dom"/>
</dbReference>
<reference evidence="3" key="2">
    <citation type="submission" date="2020-11" db="EMBL/GenBank/DDBJ databases">
        <authorList>
            <person name="McCartney M.A."/>
            <person name="Auch B."/>
            <person name="Kono T."/>
            <person name="Mallez S."/>
            <person name="Becker A."/>
            <person name="Gohl D.M."/>
            <person name="Silverstein K.A.T."/>
            <person name="Koren S."/>
            <person name="Bechman K.B."/>
            <person name="Herman A."/>
            <person name="Abrahante J.E."/>
            <person name="Garbe J."/>
        </authorList>
    </citation>
    <scope>NUCLEOTIDE SEQUENCE</scope>
    <source>
        <strain evidence="3">Duluth1</strain>
        <tissue evidence="3">Whole animal</tissue>
    </source>
</reference>